<dbReference type="Pfam" id="PF00933">
    <property type="entry name" value="Glyco_hydro_3"/>
    <property type="match status" value="1"/>
</dbReference>
<comment type="similarity">
    <text evidence="10">Belongs to the glycosyl hydrolase 3 family. NagZ subfamily.</text>
</comment>
<feature type="binding site" evidence="10">
    <location>
        <position position="79"/>
    </location>
    <ligand>
        <name>substrate</name>
    </ligand>
</feature>
<keyword evidence="6 10" id="KW-0573">Peptidoglycan synthesis</keyword>
<evidence type="ECO:0000256" key="9">
    <source>
        <dbReference type="ARBA" id="ARBA00023316"/>
    </source>
</evidence>
<gene>
    <name evidence="10 12" type="primary">nagZ</name>
    <name evidence="12" type="ORF">GV368_07110</name>
</gene>
<keyword evidence="2 10" id="KW-0963">Cytoplasm</keyword>
<evidence type="ECO:0000256" key="7">
    <source>
        <dbReference type="ARBA" id="ARBA00023295"/>
    </source>
</evidence>
<dbReference type="InterPro" id="IPR017853">
    <property type="entry name" value="GH"/>
</dbReference>
<evidence type="ECO:0000256" key="2">
    <source>
        <dbReference type="ARBA" id="ARBA00022490"/>
    </source>
</evidence>
<feature type="site" description="Important for catalytic activity" evidence="10">
    <location>
        <position position="187"/>
    </location>
</feature>
<comment type="subcellular location">
    <subcellularLocation>
        <location evidence="10">Cytoplasm</location>
    </subcellularLocation>
</comment>
<evidence type="ECO:0000256" key="10">
    <source>
        <dbReference type="HAMAP-Rule" id="MF_00364"/>
    </source>
</evidence>
<keyword evidence="9 10" id="KW-0961">Cell wall biogenesis/degradation</keyword>
<feature type="binding site" evidence="10">
    <location>
        <position position="146"/>
    </location>
    <ligand>
        <name>substrate</name>
    </ligand>
</feature>
<evidence type="ECO:0000256" key="6">
    <source>
        <dbReference type="ARBA" id="ARBA00022984"/>
    </source>
</evidence>
<dbReference type="EMBL" id="JAAAUB010000009">
    <property type="protein sequence ID" value="NMH16871.1"/>
    <property type="molecule type" value="Genomic_DNA"/>
</dbReference>
<sequence>MNIAASSLPPGPLMIDLAGLEPSPEELRRLAHPAVGGVILFARNYRDSAQLAALVQAIRSARPGPLVIAVDQEGGCVQRFRGDGFTPVAPMRRLGDEYERDPEQAVALAYDVGLVIGAELAAHGIDLTFAPVLDVEAGVSAVIGDRAFSDDAGVVARLAQALVAGLAMMGVRAVGKHFPGHGAVAADSHETLPVDSRPFEAIWQRDLVPYRHRLLRSLAGVMPAHVRYERCASEPAGFSAFWLGEVLRARLGFRGAVLSDDLGMAGAGAAGDDPRARVAAALSAGCDLALVCNRPDWVERLLEEAWPEETADVIARRTGLLGSPRIPDPFELELFEPYLQARERVRDWSQRNVWF</sequence>
<evidence type="ECO:0000259" key="11">
    <source>
        <dbReference type="Pfam" id="PF00933"/>
    </source>
</evidence>
<evidence type="ECO:0000256" key="8">
    <source>
        <dbReference type="ARBA" id="ARBA00023306"/>
    </source>
</evidence>
<keyword evidence="13" id="KW-1185">Reference proteome</keyword>
<evidence type="ECO:0000256" key="1">
    <source>
        <dbReference type="ARBA" id="ARBA00001231"/>
    </source>
</evidence>
<evidence type="ECO:0000256" key="5">
    <source>
        <dbReference type="ARBA" id="ARBA00022960"/>
    </source>
</evidence>
<comment type="caution">
    <text evidence="12">The sequence shown here is derived from an EMBL/GenBank/DDBJ whole genome shotgun (WGS) entry which is preliminary data.</text>
</comment>
<keyword evidence="7 10" id="KW-0326">Glycosidase</keyword>
<dbReference type="InterPro" id="IPR036962">
    <property type="entry name" value="Glyco_hydro_3_N_sf"/>
</dbReference>
<dbReference type="InterPro" id="IPR001764">
    <property type="entry name" value="Glyco_hydro_3_N"/>
</dbReference>
<evidence type="ECO:0000313" key="13">
    <source>
        <dbReference type="Proteomes" id="UP000669605"/>
    </source>
</evidence>
<dbReference type="HAMAP" id="MF_00364">
    <property type="entry name" value="NagZ"/>
    <property type="match status" value="1"/>
</dbReference>
<dbReference type="Proteomes" id="UP000669605">
    <property type="component" value="Unassembled WGS sequence"/>
</dbReference>
<feature type="active site" description="Proton donor/acceptor" evidence="10">
    <location>
        <position position="189"/>
    </location>
</feature>
<reference evidence="12 13" key="1">
    <citation type="journal article" date="2020" name="Curr. Microbiol.">
        <title>Tepidiphilus baoligensis sp. nov., a Novel Bacterium of the Family Hydrogenophilaceae Isolated from an Oil Reservoir.</title>
        <authorList>
            <person name="Zhang X."/>
            <person name="Wang G."/>
            <person name="Ma X."/>
            <person name="Yu J."/>
            <person name="You J."/>
            <person name="Xue Y."/>
            <person name="Ma Y."/>
        </authorList>
    </citation>
    <scope>NUCLEOTIDE SEQUENCE [LARGE SCALE GENOMIC DNA]</scope>
    <source>
        <strain evidence="12 13">B18-69</strain>
    </source>
</reference>
<evidence type="ECO:0000313" key="12">
    <source>
        <dbReference type="EMBL" id="NMH16871.1"/>
    </source>
</evidence>
<dbReference type="RefSeq" id="WP_169116029.1">
    <property type="nucleotide sequence ID" value="NZ_JAAAUB010000009.1"/>
</dbReference>
<dbReference type="PANTHER" id="PTHR30480">
    <property type="entry name" value="BETA-HEXOSAMINIDASE-RELATED"/>
    <property type="match status" value="1"/>
</dbReference>
<protein>
    <recommendedName>
        <fullName evidence="10">Beta-hexosaminidase</fullName>
        <ecNumber evidence="10">3.2.1.52</ecNumber>
    </recommendedName>
    <alternativeName>
        <fullName evidence="10">Beta-N-acetylhexosaminidase</fullName>
    </alternativeName>
    <alternativeName>
        <fullName evidence="10">N-acetyl-beta-glucosaminidase</fullName>
    </alternativeName>
</protein>
<feature type="binding site" evidence="10">
    <location>
        <position position="71"/>
    </location>
    <ligand>
        <name>substrate</name>
    </ligand>
</feature>
<dbReference type="GO" id="GO:0004563">
    <property type="term" value="F:beta-N-acetylhexosaminidase activity"/>
    <property type="evidence" value="ECO:0007669"/>
    <property type="project" value="UniProtKB-EC"/>
</dbReference>
<dbReference type="Gene3D" id="3.20.20.300">
    <property type="entry name" value="Glycoside hydrolase, family 3, N-terminal domain"/>
    <property type="match status" value="1"/>
</dbReference>
<comment type="function">
    <text evidence="10">Plays a role in peptidoglycan recycling by cleaving the terminal beta-1,4-linked N-acetylglucosamine (GlcNAc) from peptide-linked peptidoglycan fragments, giving rise to free GlcNAc, anhydro-N-acetylmuramic acid and anhydro-N-acetylmuramic acid-linked peptides.</text>
</comment>
<comment type="pathway">
    <text evidence="10">Cell wall biogenesis; peptidoglycan recycling.</text>
</comment>
<dbReference type="NCBIfam" id="NF003740">
    <property type="entry name" value="PRK05337.1"/>
    <property type="match status" value="1"/>
</dbReference>
<feature type="active site" description="Nucleophile" evidence="10">
    <location>
        <position position="260"/>
    </location>
</feature>
<organism evidence="12 13">
    <name type="scientific">Tepidiphilus baoligensis</name>
    <dbReference type="NCBI Taxonomy" id="2698687"/>
    <lineage>
        <taxon>Bacteria</taxon>
        <taxon>Pseudomonadati</taxon>
        <taxon>Pseudomonadota</taxon>
        <taxon>Hydrogenophilia</taxon>
        <taxon>Hydrogenophilales</taxon>
        <taxon>Hydrogenophilaceae</taxon>
        <taxon>Tepidiphilus</taxon>
    </lineage>
</organism>
<keyword evidence="5 10" id="KW-0133">Cell shape</keyword>
<comment type="catalytic activity">
    <reaction evidence="1 10">
        <text>Hydrolysis of terminal non-reducing N-acetyl-D-hexosamine residues in N-acetyl-beta-D-hexosaminides.</text>
        <dbReference type="EC" id="3.2.1.52"/>
    </reaction>
</comment>
<evidence type="ECO:0000256" key="4">
    <source>
        <dbReference type="ARBA" id="ARBA00022801"/>
    </source>
</evidence>
<proteinExistence type="inferred from homology"/>
<dbReference type="SUPFAM" id="SSF51445">
    <property type="entry name" value="(Trans)glycosidases"/>
    <property type="match status" value="1"/>
</dbReference>
<dbReference type="InterPro" id="IPR050226">
    <property type="entry name" value="NagZ_Beta-hexosaminidase"/>
</dbReference>
<dbReference type="EC" id="3.2.1.52" evidence="10"/>
<dbReference type="PANTHER" id="PTHR30480:SF13">
    <property type="entry name" value="BETA-HEXOSAMINIDASE"/>
    <property type="match status" value="1"/>
</dbReference>
<feature type="domain" description="Glycoside hydrolase family 3 N-terminal" evidence="11">
    <location>
        <begin position="22"/>
        <end position="295"/>
    </location>
</feature>
<keyword evidence="4 10" id="KW-0378">Hydrolase</keyword>
<feature type="binding site" evidence="10">
    <location>
        <begin position="176"/>
        <end position="177"/>
    </location>
    <ligand>
        <name>substrate</name>
    </ligand>
</feature>
<keyword evidence="3 10" id="KW-0132">Cell division</keyword>
<keyword evidence="8 10" id="KW-0131">Cell cycle</keyword>
<dbReference type="InterPro" id="IPR022956">
    <property type="entry name" value="Beta_hexosaminidase_bac"/>
</dbReference>
<name>A0ABX1QN76_9PROT</name>
<accession>A0ABX1QN76</accession>
<evidence type="ECO:0000256" key="3">
    <source>
        <dbReference type="ARBA" id="ARBA00022618"/>
    </source>
</evidence>